<evidence type="ECO:0000256" key="2">
    <source>
        <dbReference type="ARBA" id="ARBA00022747"/>
    </source>
</evidence>
<dbReference type="OrthoDB" id="9816225at2"/>
<dbReference type="EMBL" id="QLMI01000010">
    <property type="protein sequence ID" value="RAK19604.1"/>
    <property type="molecule type" value="Genomic_DNA"/>
</dbReference>
<comment type="caution">
    <text evidence="5">The sequence shown here is derived from an EMBL/GenBank/DDBJ whole genome shotgun (WGS) entry which is preliminary data.</text>
</comment>
<evidence type="ECO:0000256" key="1">
    <source>
        <dbReference type="ARBA" id="ARBA00010923"/>
    </source>
</evidence>
<dbReference type="GO" id="GO:0003677">
    <property type="term" value="F:DNA binding"/>
    <property type="evidence" value="ECO:0007669"/>
    <property type="project" value="UniProtKB-KW"/>
</dbReference>
<evidence type="ECO:0000259" key="4">
    <source>
        <dbReference type="Pfam" id="PF01420"/>
    </source>
</evidence>
<evidence type="ECO:0000313" key="5">
    <source>
        <dbReference type="EMBL" id="RAK19604.1"/>
    </source>
</evidence>
<dbReference type="Proteomes" id="UP000249620">
    <property type="component" value="Unassembled WGS sequence"/>
</dbReference>
<sequence length="447" mass="51032">MTNLNFVKLNTVCERITDGSHYSPVGIDNGLPMLSVKDMEHNGFSYLDCKYISEEEYDKMLRNDCVPLLNDVLIAKDGSYLKHVFVIKEEKKQAILSSIGILRPNLKKISPDYLKYYLHSNSVKETVAKKYVSGSALPRIILKNFGEIDIIYKPLLEQQKIAKVLSDLDAKIELNNKINAELEAMAKTLYDYWFVQFDFPNANGKPYKTSGGKMVWNEELKREIPEGWEVKELGNELSIQRGISYKSSEIKGDGVSMISLNSFNLDGTYKPEGIKKFSGKYAEKNLISEGDLLIAITDVTRNADIIGKAIIVPDYYSELVISMDIAKVIPSKKLTESYLMMLFNSNHYHNYIKWYASGTIVLHLNLDGMFWYKAEIPPKELLYEFDKIYKSISKRIAETKKQNQELASLRDWLLPMLMNGQVTVGGYEVENSELGMVAEDKVEYKKS</sequence>
<comment type="similarity">
    <text evidence="1">Belongs to the type-I restriction system S methylase family.</text>
</comment>
<feature type="domain" description="Type I restriction modification DNA specificity" evidence="4">
    <location>
        <begin position="69"/>
        <end position="184"/>
    </location>
</feature>
<dbReference type="GO" id="GO:0009307">
    <property type="term" value="P:DNA restriction-modification system"/>
    <property type="evidence" value="ECO:0007669"/>
    <property type="project" value="UniProtKB-KW"/>
</dbReference>
<dbReference type="AlphaFoldDB" id="A0A327YFG8"/>
<dbReference type="InterPro" id="IPR000055">
    <property type="entry name" value="Restrct_endonuc_typeI_TRD"/>
</dbReference>
<keyword evidence="3" id="KW-0238">DNA-binding</keyword>
<keyword evidence="6" id="KW-1185">Reference proteome</keyword>
<protein>
    <submittedName>
        <fullName evidence="5">Type I restriction enzyme S subunit</fullName>
    </submittedName>
</protein>
<organism evidence="5 6">
    <name type="scientific">Flavobacterium aquaticum</name>
    <dbReference type="NCBI Taxonomy" id="1236486"/>
    <lineage>
        <taxon>Bacteria</taxon>
        <taxon>Pseudomonadati</taxon>
        <taxon>Bacteroidota</taxon>
        <taxon>Flavobacteriia</taxon>
        <taxon>Flavobacteriales</taxon>
        <taxon>Flavobacteriaceae</taxon>
        <taxon>Flavobacterium</taxon>
    </lineage>
</organism>
<dbReference type="PANTHER" id="PTHR30408">
    <property type="entry name" value="TYPE-1 RESTRICTION ENZYME ECOKI SPECIFICITY PROTEIN"/>
    <property type="match status" value="1"/>
</dbReference>
<dbReference type="SUPFAM" id="SSF116734">
    <property type="entry name" value="DNA methylase specificity domain"/>
    <property type="match status" value="2"/>
</dbReference>
<keyword evidence="2" id="KW-0680">Restriction system</keyword>
<reference evidence="5 6" key="1">
    <citation type="submission" date="2018-06" db="EMBL/GenBank/DDBJ databases">
        <title>Genomic Encyclopedia of Type Strains, Phase III (KMG-III): the genomes of soil and plant-associated and newly described type strains.</title>
        <authorList>
            <person name="Whitman W."/>
        </authorList>
    </citation>
    <scope>NUCLEOTIDE SEQUENCE [LARGE SCALE GENOMIC DNA]</scope>
    <source>
        <strain evidence="5 6">CGMCC 1.12398</strain>
    </source>
</reference>
<proteinExistence type="inferred from homology"/>
<dbReference type="PANTHER" id="PTHR30408:SF13">
    <property type="entry name" value="TYPE I RESTRICTION ENZYME HINDI SPECIFICITY SUBUNIT"/>
    <property type="match status" value="1"/>
</dbReference>
<dbReference type="InterPro" id="IPR044946">
    <property type="entry name" value="Restrct_endonuc_typeI_TRD_sf"/>
</dbReference>
<name>A0A327YFG8_9FLAO</name>
<evidence type="ECO:0000313" key="6">
    <source>
        <dbReference type="Proteomes" id="UP000249620"/>
    </source>
</evidence>
<gene>
    <name evidence="5" type="ORF">B0I03_11031</name>
</gene>
<accession>A0A327YFG8</accession>
<dbReference type="RefSeq" id="WP_146603298.1">
    <property type="nucleotide sequence ID" value="NZ_QLMI01000010.1"/>
</dbReference>
<evidence type="ECO:0000256" key="3">
    <source>
        <dbReference type="ARBA" id="ARBA00023125"/>
    </source>
</evidence>
<dbReference type="InterPro" id="IPR052021">
    <property type="entry name" value="Type-I_RS_S_subunit"/>
</dbReference>
<dbReference type="Pfam" id="PF01420">
    <property type="entry name" value="Methylase_S"/>
    <property type="match status" value="1"/>
</dbReference>
<dbReference type="Gene3D" id="3.90.220.20">
    <property type="entry name" value="DNA methylase specificity domains"/>
    <property type="match status" value="2"/>
</dbReference>